<evidence type="ECO:0000313" key="3">
    <source>
        <dbReference type="Proteomes" id="UP000233256"/>
    </source>
</evidence>
<sequence>MTPAVSIPAKGPSTDTVEMTTPEINWECSADDITGSPMIAVTGKGYKRIVPGDRLIVGSNIRTDSTSSVKLRYRDNTQVNVKPGSEVVVKVNALMLRQGATWLQVTKKGSRFEVTTPTAIAGVLGTRFGVFHSPDGKACISVFEGKVSVTGTRDMLGQAIPASRGQRVLLEAGRKVIFTPSTGMSDIFNTSDSEESIWKSGSRALPSALVEVPAVESDAMDTIPAVNSNAPAVSVDTGSTSSTLPEDLEGEVHYNSMQGLDNNVE</sequence>
<organism evidence="2 3">
    <name type="scientific">Candidatus Wallbacteria bacterium HGW-Wallbacteria-1</name>
    <dbReference type="NCBI Taxonomy" id="2013854"/>
    <lineage>
        <taxon>Bacteria</taxon>
        <taxon>Candidatus Walliibacteriota</taxon>
    </lineage>
</organism>
<dbReference type="AlphaFoldDB" id="A0A2N1PMS9"/>
<evidence type="ECO:0000259" key="1">
    <source>
        <dbReference type="Pfam" id="PF04773"/>
    </source>
</evidence>
<dbReference type="InterPro" id="IPR006860">
    <property type="entry name" value="FecR"/>
</dbReference>
<reference evidence="2 3" key="1">
    <citation type="journal article" date="2017" name="ISME J.">
        <title>Potential for microbial H2 and metal transformations associated with novel bacteria and archaea in deep terrestrial subsurface sediments.</title>
        <authorList>
            <person name="Hernsdorf A.W."/>
            <person name="Amano Y."/>
            <person name="Miyakawa K."/>
            <person name="Ise K."/>
            <person name="Suzuki Y."/>
            <person name="Anantharaman K."/>
            <person name="Probst A."/>
            <person name="Burstein D."/>
            <person name="Thomas B.C."/>
            <person name="Banfield J.F."/>
        </authorList>
    </citation>
    <scope>NUCLEOTIDE SEQUENCE [LARGE SCALE GENOMIC DNA]</scope>
    <source>
        <strain evidence="2">HGW-Wallbacteria-1</strain>
    </source>
</reference>
<protein>
    <recommendedName>
        <fullName evidence="1">FecR protein domain-containing protein</fullName>
    </recommendedName>
</protein>
<gene>
    <name evidence="2" type="ORF">CVV64_13570</name>
</gene>
<evidence type="ECO:0000313" key="2">
    <source>
        <dbReference type="EMBL" id="PKK89617.1"/>
    </source>
</evidence>
<dbReference type="Gene3D" id="2.60.120.1440">
    <property type="match status" value="1"/>
</dbReference>
<dbReference type="Pfam" id="PF04773">
    <property type="entry name" value="FecR"/>
    <property type="match status" value="1"/>
</dbReference>
<proteinExistence type="predicted"/>
<feature type="domain" description="FecR protein" evidence="1">
    <location>
        <begin position="60"/>
        <end position="147"/>
    </location>
</feature>
<dbReference type="Proteomes" id="UP000233256">
    <property type="component" value="Unassembled WGS sequence"/>
</dbReference>
<name>A0A2N1PMS9_9BACT</name>
<dbReference type="PANTHER" id="PTHR38731">
    <property type="entry name" value="LIPL45-RELATED LIPOPROTEIN-RELATED"/>
    <property type="match status" value="1"/>
</dbReference>
<comment type="caution">
    <text evidence="2">The sequence shown here is derived from an EMBL/GenBank/DDBJ whole genome shotgun (WGS) entry which is preliminary data.</text>
</comment>
<accession>A0A2N1PMS9</accession>
<dbReference type="EMBL" id="PGXC01000015">
    <property type="protein sequence ID" value="PKK89617.1"/>
    <property type="molecule type" value="Genomic_DNA"/>
</dbReference>
<dbReference type="PANTHER" id="PTHR38731:SF1">
    <property type="entry name" value="FECR PROTEIN DOMAIN-CONTAINING PROTEIN"/>
    <property type="match status" value="1"/>
</dbReference>